<dbReference type="PATRIC" id="fig|145458.7.peg.1236"/>
<dbReference type="KEGG" id="rtx:TI83_05350"/>
<dbReference type="AlphaFoldDB" id="A0A0C5BE59"/>
<evidence type="ECO:0000313" key="3">
    <source>
        <dbReference type="Proteomes" id="UP000052979"/>
    </source>
</evidence>
<dbReference type="RefSeq" id="WP_027691196.1">
    <property type="nucleotide sequence ID" value="NZ_CP010848.1"/>
</dbReference>
<evidence type="ECO:0000313" key="4">
    <source>
        <dbReference type="Proteomes" id="UP000237966"/>
    </source>
</evidence>
<reference evidence="2 4" key="2">
    <citation type="submission" date="2018-02" db="EMBL/GenBank/DDBJ databases">
        <title>Bacteriophage NCPPB3778 and a type I-E CRISPR drive the evolution of the US Biological Select Agent, Rathayibacter toxicus.</title>
        <authorList>
            <person name="Davis E.W.II."/>
            <person name="Tabima J.F."/>
            <person name="Weisberg A.J."/>
            <person name="Lopes L.D."/>
            <person name="Wiseman M.S."/>
            <person name="Wiseman M.S."/>
            <person name="Pupko T."/>
            <person name="Belcher M.S."/>
            <person name="Sechler A.J."/>
            <person name="Tancos M.A."/>
            <person name="Schroeder B.K."/>
            <person name="Murray T.D."/>
            <person name="Luster D.G."/>
            <person name="Schneider W.L."/>
            <person name="Rogers E."/>
            <person name="Andreote F.D."/>
            <person name="Grunwald N.J."/>
            <person name="Putnam M.L."/>
            <person name="Chang J.H."/>
        </authorList>
    </citation>
    <scope>NUCLEOTIDE SEQUENCE [LARGE SCALE GENOMIC DNA]</scope>
    <source>
        <strain evidence="2 4">FH99</strain>
    </source>
</reference>
<dbReference type="EMBL" id="PSWU01000007">
    <property type="protein sequence ID" value="PPI15179.1"/>
    <property type="molecule type" value="Genomic_DNA"/>
</dbReference>
<evidence type="ECO:0000313" key="2">
    <source>
        <dbReference type="EMBL" id="PPI15179.1"/>
    </source>
</evidence>
<dbReference type="Proteomes" id="UP000237966">
    <property type="component" value="Unassembled WGS sequence"/>
</dbReference>
<dbReference type="GeneID" id="93667289"/>
<protein>
    <submittedName>
        <fullName evidence="1">Uncharacterized protein</fullName>
    </submittedName>
</protein>
<dbReference type="Proteomes" id="UP000052979">
    <property type="component" value="Unassembled WGS sequence"/>
</dbReference>
<keyword evidence="3" id="KW-1185">Reference proteome</keyword>
<accession>A0A0C5BE59</accession>
<dbReference type="OrthoDB" id="5124790at2"/>
<name>A0A0C5BE59_9MICO</name>
<dbReference type="EMBL" id="LBFI01000053">
    <property type="protein sequence ID" value="KKM44656.1"/>
    <property type="molecule type" value="Genomic_DNA"/>
</dbReference>
<evidence type="ECO:0000313" key="1">
    <source>
        <dbReference type="EMBL" id="KKM44656.1"/>
    </source>
</evidence>
<gene>
    <name evidence="2" type="ORF">C5C51_05125</name>
    <name evidence="1" type="ORF">VT73_09090</name>
</gene>
<proteinExistence type="predicted"/>
<sequence length="136" mass="14511">MDHSELARTLHSLAKEELSDSVTRAVNRGELTVSPLVVRSIARSSSRRSLGRRRVGKATVQTEGVNAWSFDDSTAVALARGGLLLRDPEDGVFSSPTVAELAAARDEAALNNYLSQAQALITSVRGGYRSSSLPDS</sequence>
<reference evidence="1 3" key="1">
    <citation type="submission" date="2015-04" db="EMBL/GenBank/DDBJ databases">
        <title>Draft genome sequence of Rathayibacter toxicus strain FH-142 (AKA 70134 or CS 32), a Western Australian isolate.</title>
        <authorList>
            <consortium name="Consortium for Microbial Forensics and Genomics (microFORGE)"/>
            <person name="Knight B.M."/>
            <person name="Roberts D.P."/>
            <person name="Lin D."/>
            <person name="Hari K."/>
            <person name="Fletcher J."/>
            <person name="Melcher U."/>
            <person name="Blagden T."/>
            <person name="Luster D.G."/>
            <person name="Sechler A.J."/>
            <person name="Schneider W.L."/>
            <person name="Winegar R.A."/>
        </authorList>
    </citation>
    <scope>NUCLEOTIDE SEQUENCE [LARGE SCALE GENOMIC DNA]</scope>
    <source>
        <strain evidence="1 3">FH142</strain>
    </source>
</reference>
<dbReference type="KEGG" id="rtc:APU90_01125"/>
<comment type="caution">
    <text evidence="1">The sequence shown here is derived from an EMBL/GenBank/DDBJ whole genome shotgun (WGS) entry which is preliminary data.</text>
</comment>
<organism evidence="1 3">
    <name type="scientific">Rathayibacter toxicus</name>
    <dbReference type="NCBI Taxonomy" id="145458"/>
    <lineage>
        <taxon>Bacteria</taxon>
        <taxon>Bacillati</taxon>
        <taxon>Actinomycetota</taxon>
        <taxon>Actinomycetes</taxon>
        <taxon>Micrococcales</taxon>
        <taxon>Microbacteriaceae</taxon>
        <taxon>Rathayibacter</taxon>
    </lineage>
</organism>